<dbReference type="HOGENOM" id="CLU_365935_0_0_7"/>
<dbReference type="SUPFAM" id="SSF56112">
    <property type="entry name" value="Protein kinase-like (PK-like)"/>
    <property type="match status" value="1"/>
</dbReference>
<evidence type="ECO:0000256" key="2">
    <source>
        <dbReference type="ARBA" id="ARBA00022741"/>
    </source>
</evidence>
<keyword evidence="4" id="KW-0067">ATP-binding</keyword>
<dbReference type="InterPro" id="IPR000719">
    <property type="entry name" value="Prot_kinase_dom"/>
</dbReference>
<dbReference type="RefSeq" id="WP_012830954.1">
    <property type="nucleotide sequence ID" value="NC_013440.1"/>
</dbReference>
<dbReference type="InterPro" id="IPR037257">
    <property type="entry name" value="T2SS_E_N_sf"/>
</dbReference>
<dbReference type="Pfam" id="PF00069">
    <property type="entry name" value="Pkinase"/>
    <property type="match status" value="1"/>
</dbReference>
<name>D0LIK6_HALO1</name>
<dbReference type="GO" id="GO:0005524">
    <property type="term" value="F:ATP binding"/>
    <property type="evidence" value="ECO:0007669"/>
    <property type="project" value="UniProtKB-KW"/>
</dbReference>
<dbReference type="eggNOG" id="COG0515">
    <property type="taxonomic scope" value="Bacteria"/>
</dbReference>
<evidence type="ECO:0000313" key="7">
    <source>
        <dbReference type="EMBL" id="ACY18362.1"/>
    </source>
</evidence>
<dbReference type="PANTHER" id="PTHR43289">
    <property type="entry name" value="MITOGEN-ACTIVATED PROTEIN KINASE KINASE KINASE 20-RELATED"/>
    <property type="match status" value="1"/>
</dbReference>
<keyword evidence="2" id="KW-0547">Nucleotide-binding</keyword>
<dbReference type="EMBL" id="CP001804">
    <property type="protein sequence ID" value="ACY18362.1"/>
    <property type="molecule type" value="Genomic_DNA"/>
</dbReference>
<evidence type="ECO:0000259" key="6">
    <source>
        <dbReference type="PROSITE" id="PS50011"/>
    </source>
</evidence>
<gene>
    <name evidence="7" type="ordered locus">Hoch_5887</name>
</gene>
<reference evidence="7 8" key="1">
    <citation type="journal article" date="2010" name="Stand. Genomic Sci.">
        <title>Complete genome sequence of Haliangium ochraceum type strain (SMP-2).</title>
        <authorList>
            <consortium name="US DOE Joint Genome Institute (JGI-PGF)"/>
            <person name="Ivanova N."/>
            <person name="Daum C."/>
            <person name="Lang E."/>
            <person name="Abt B."/>
            <person name="Kopitz M."/>
            <person name="Saunders E."/>
            <person name="Lapidus A."/>
            <person name="Lucas S."/>
            <person name="Glavina Del Rio T."/>
            <person name="Nolan M."/>
            <person name="Tice H."/>
            <person name="Copeland A."/>
            <person name="Cheng J.F."/>
            <person name="Chen F."/>
            <person name="Bruce D."/>
            <person name="Goodwin L."/>
            <person name="Pitluck S."/>
            <person name="Mavromatis K."/>
            <person name="Pati A."/>
            <person name="Mikhailova N."/>
            <person name="Chen A."/>
            <person name="Palaniappan K."/>
            <person name="Land M."/>
            <person name="Hauser L."/>
            <person name="Chang Y.J."/>
            <person name="Jeffries C.D."/>
            <person name="Detter J.C."/>
            <person name="Brettin T."/>
            <person name="Rohde M."/>
            <person name="Goker M."/>
            <person name="Bristow J."/>
            <person name="Markowitz V."/>
            <person name="Eisen J.A."/>
            <person name="Hugenholtz P."/>
            <person name="Kyrpides N.C."/>
            <person name="Klenk H.P."/>
        </authorList>
    </citation>
    <scope>NUCLEOTIDE SEQUENCE [LARGE SCALE GENOMIC DNA]</scope>
    <source>
        <strain evidence="8">DSM 14365 / CIP 107738 / JCM 11303 / AJ 13395 / SMP-2</strain>
    </source>
</reference>
<evidence type="ECO:0000256" key="3">
    <source>
        <dbReference type="ARBA" id="ARBA00022777"/>
    </source>
</evidence>
<dbReference type="STRING" id="502025.Hoch_5887"/>
<dbReference type="CDD" id="cd14014">
    <property type="entry name" value="STKc_PknB_like"/>
    <property type="match status" value="1"/>
</dbReference>
<dbReference type="KEGG" id="hoh:Hoch_5887"/>
<evidence type="ECO:0000313" key="8">
    <source>
        <dbReference type="Proteomes" id="UP000001880"/>
    </source>
</evidence>
<dbReference type="Gene3D" id="1.10.510.10">
    <property type="entry name" value="Transferase(Phosphotransferase) domain 1"/>
    <property type="match status" value="1"/>
</dbReference>
<feature type="region of interest" description="Disordered" evidence="5">
    <location>
        <begin position="451"/>
        <end position="481"/>
    </location>
</feature>
<keyword evidence="1" id="KW-0808">Transferase</keyword>
<dbReference type="PROSITE" id="PS00109">
    <property type="entry name" value="PROTEIN_KINASE_TYR"/>
    <property type="match status" value="1"/>
</dbReference>
<dbReference type="InterPro" id="IPR025497">
    <property type="entry name" value="PatA-like_N"/>
</dbReference>
<keyword evidence="7" id="KW-0723">Serine/threonine-protein kinase</keyword>
<dbReference type="InterPro" id="IPR011009">
    <property type="entry name" value="Kinase-like_dom_sf"/>
</dbReference>
<feature type="domain" description="Protein kinase" evidence="6">
    <location>
        <begin position="12"/>
        <end position="288"/>
    </location>
</feature>
<evidence type="ECO:0000256" key="4">
    <source>
        <dbReference type="ARBA" id="ARBA00022840"/>
    </source>
</evidence>
<dbReference type="Gene3D" id="3.30.200.20">
    <property type="entry name" value="Phosphorylase Kinase, domain 1"/>
    <property type="match status" value="1"/>
</dbReference>
<dbReference type="Pfam" id="PF14332">
    <property type="entry name" value="DUF4388"/>
    <property type="match status" value="1"/>
</dbReference>
<dbReference type="PROSITE" id="PS50011">
    <property type="entry name" value="PROTEIN_KINASE_DOM"/>
    <property type="match status" value="1"/>
</dbReference>
<dbReference type="OrthoDB" id="5480138at2"/>
<organism evidence="7 8">
    <name type="scientific">Haliangium ochraceum (strain DSM 14365 / JCM 11303 / SMP-2)</name>
    <dbReference type="NCBI Taxonomy" id="502025"/>
    <lineage>
        <taxon>Bacteria</taxon>
        <taxon>Pseudomonadati</taxon>
        <taxon>Myxococcota</taxon>
        <taxon>Polyangia</taxon>
        <taxon>Haliangiales</taxon>
        <taxon>Kofleriaceae</taxon>
        <taxon>Haliangium</taxon>
    </lineage>
</organism>
<dbReference type="AlphaFoldDB" id="D0LIK6"/>
<proteinExistence type="predicted"/>
<dbReference type="InterPro" id="IPR008266">
    <property type="entry name" value="Tyr_kinase_AS"/>
</dbReference>
<feature type="region of interest" description="Disordered" evidence="5">
    <location>
        <begin position="497"/>
        <end position="535"/>
    </location>
</feature>
<protein>
    <submittedName>
        <fullName evidence="7">Serine/threonine protein kinase</fullName>
    </submittedName>
</protein>
<feature type="compositionally biased region" description="Acidic residues" evidence="5">
    <location>
        <begin position="520"/>
        <end position="533"/>
    </location>
</feature>
<accession>D0LIK6</accession>
<dbReference type="SUPFAM" id="SSF160246">
    <property type="entry name" value="EspE N-terminal domain-like"/>
    <property type="match status" value="1"/>
</dbReference>
<dbReference type="Proteomes" id="UP000001880">
    <property type="component" value="Chromosome"/>
</dbReference>
<evidence type="ECO:0000256" key="5">
    <source>
        <dbReference type="SAM" id="MobiDB-lite"/>
    </source>
</evidence>
<dbReference type="PANTHER" id="PTHR43289:SF6">
    <property type="entry name" value="SERINE_THREONINE-PROTEIN KINASE NEKL-3"/>
    <property type="match status" value="1"/>
</dbReference>
<sequence>MTETFPIPFGRYQLLERLAVGGMAELFLAQERGGLRSARIPVVIKRLLPHMAGQSHFKVMFLDEARLTKRLKHPNIAQTYDFGRHGEQLFIAMEFVDGIDALALLRECAHRKVRLPPEIAVYTAYEVLAALDFAHNQTDEKGEPLGVVHRDISPSNVLLSRSGEIKLVDFGIARAAQRNHHTKDGTLKGKYGYMSPEQVIDDVVDARSDLFSVGIVLAELLTGRRLFAAPNELDVLLMVRDAKLDRLERYGKHIGVDLARILHRSLRKSRDERFATAAEFREALGEWLHLHHYTTGEHEISEVVESFYIDAWERKRGVIPGDLWDQVRAQMATEEPEAATDAPAAADAPAALEGETPHLHSVPSPDASASGDSMPVVLMEDMESAPVDTRAVSGTIQLPNDGVVVAGDWGETERMDGMVARIPMHEPTTVELTDMTGQGELAETVAEFTPQPAAQTDTSAAPAPVDADEPASMPTRQENAATYSSIDEAVDALAANDDGQTAHEDQPAADEAATHASAEPDPDLGAPDDEGDFADSPPIGVLYRLAVSRATGLLAVGVGGIRKEIYFREGIPEYVSSNVTNELFGEYLVQESVLSSGELSMALAMMPRYRNRLGDTLVGLNLLTPLEVLRFLTRQVRKKLVDVCTWGRGRFAWYAGRENTREAFPLDLNAFEVLGAGALETPDEVISDWLEKLGEIRPRLVDRGRVRPEVFQLGILMRDVCRTLDGSRTLDELRADFRERDQHERFVRVLFLLIQTDLCLLS</sequence>
<dbReference type="GO" id="GO:0004674">
    <property type="term" value="F:protein serine/threonine kinase activity"/>
    <property type="evidence" value="ECO:0007669"/>
    <property type="project" value="UniProtKB-KW"/>
</dbReference>
<keyword evidence="3 7" id="KW-0418">Kinase</keyword>
<evidence type="ECO:0000256" key="1">
    <source>
        <dbReference type="ARBA" id="ARBA00022679"/>
    </source>
</evidence>
<keyword evidence="8" id="KW-1185">Reference proteome</keyword>